<protein>
    <recommendedName>
        <fullName evidence="3">FUSC family protein</fullName>
    </recommendedName>
</protein>
<sequence length="72" mass="7410">MPRLEMSDLVLPGPGRFTGAGLLPLRLLRPLAVTAACLGALLNGGGWPPALLVGTTAGAAVLCVEPAVHRRW</sequence>
<accession>A0ABS6Z0E0</accession>
<dbReference type="Proteomes" id="UP000812013">
    <property type="component" value="Unassembled WGS sequence"/>
</dbReference>
<evidence type="ECO:0008006" key="3">
    <source>
        <dbReference type="Google" id="ProtNLM"/>
    </source>
</evidence>
<evidence type="ECO:0000313" key="2">
    <source>
        <dbReference type="Proteomes" id="UP000812013"/>
    </source>
</evidence>
<comment type="caution">
    <text evidence="1">The sequence shown here is derived from an EMBL/GenBank/DDBJ whole genome shotgun (WGS) entry which is preliminary data.</text>
</comment>
<organism evidence="1 2">
    <name type="scientific">Streptomyces bambusae</name>
    <dbReference type="NCBI Taxonomy" id="1550616"/>
    <lineage>
        <taxon>Bacteria</taxon>
        <taxon>Bacillati</taxon>
        <taxon>Actinomycetota</taxon>
        <taxon>Actinomycetes</taxon>
        <taxon>Kitasatosporales</taxon>
        <taxon>Streptomycetaceae</taxon>
        <taxon>Streptomyces</taxon>
    </lineage>
</organism>
<evidence type="ECO:0000313" key="1">
    <source>
        <dbReference type="EMBL" id="MBW5481210.1"/>
    </source>
</evidence>
<reference evidence="1 2" key="1">
    <citation type="submission" date="2019-12" db="EMBL/GenBank/DDBJ databases">
        <title>Genome sequence of Streptomyces bambusae.</title>
        <authorList>
            <person name="Bansal K."/>
            <person name="Choksket S."/>
            <person name="Korpole S."/>
            <person name="Patil P.B."/>
        </authorList>
    </citation>
    <scope>NUCLEOTIDE SEQUENCE [LARGE SCALE GENOMIC DNA]</scope>
    <source>
        <strain evidence="1 2">SK60</strain>
    </source>
</reference>
<proteinExistence type="predicted"/>
<gene>
    <name evidence="1" type="ORF">GPJ59_04755</name>
</gene>
<name>A0ABS6Z0E0_9ACTN</name>
<dbReference type="RefSeq" id="WP_219665118.1">
    <property type="nucleotide sequence ID" value="NZ_WTFF01000016.1"/>
</dbReference>
<keyword evidence="2" id="KW-1185">Reference proteome</keyword>
<dbReference type="EMBL" id="WTFF01000016">
    <property type="protein sequence ID" value="MBW5481210.1"/>
    <property type="molecule type" value="Genomic_DNA"/>
</dbReference>